<accession>A0A9X2KA67</accession>
<evidence type="ECO:0000259" key="2">
    <source>
        <dbReference type="Pfam" id="PF01814"/>
    </source>
</evidence>
<proteinExistence type="predicted"/>
<dbReference type="Gene3D" id="1.20.120.520">
    <property type="entry name" value="nmb1532 protein domain like"/>
    <property type="match status" value="1"/>
</dbReference>
<reference evidence="3" key="1">
    <citation type="submission" date="2022-06" db="EMBL/GenBank/DDBJ databases">
        <title>Sequencing the genomes of 1000 actinobacteria strains.</title>
        <authorList>
            <person name="Klenk H.-P."/>
        </authorList>
    </citation>
    <scope>NUCLEOTIDE SEQUENCE</scope>
    <source>
        <strain evidence="3">DSM 46694</strain>
    </source>
</reference>
<dbReference type="CDD" id="cd12108">
    <property type="entry name" value="Hr-like"/>
    <property type="match status" value="1"/>
</dbReference>
<comment type="caution">
    <text evidence="3">The sequence shown here is derived from an EMBL/GenBank/DDBJ whole genome shotgun (WGS) entry which is preliminary data.</text>
</comment>
<gene>
    <name evidence="3" type="ORF">HD597_012505</name>
</gene>
<protein>
    <submittedName>
        <fullName evidence="3">Hemerythrin-like domain-containing protein</fullName>
    </submittedName>
</protein>
<keyword evidence="4" id="KW-1185">Reference proteome</keyword>
<dbReference type="Proteomes" id="UP001139648">
    <property type="component" value="Unassembled WGS sequence"/>
</dbReference>
<dbReference type="Pfam" id="PF01814">
    <property type="entry name" value="Hemerythrin"/>
    <property type="match status" value="1"/>
</dbReference>
<evidence type="ECO:0000256" key="1">
    <source>
        <dbReference type="SAM" id="MobiDB-lite"/>
    </source>
</evidence>
<feature type="domain" description="Hemerythrin-like" evidence="2">
    <location>
        <begin position="20"/>
        <end position="140"/>
    </location>
</feature>
<dbReference type="RefSeq" id="WP_253758806.1">
    <property type="nucleotide sequence ID" value="NZ_BAABKA010000055.1"/>
</dbReference>
<dbReference type="EMBL" id="JAMZEB010000002">
    <property type="protein sequence ID" value="MCP2365485.1"/>
    <property type="molecule type" value="Genomic_DNA"/>
</dbReference>
<dbReference type="InterPro" id="IPR012312">
    <property type="entry name" value="Hemerythrin-like"/>
</dbReference>
<dbReference type="AlphaFoldDB" id="A0A9X2KA67"/>
<evidence type="ECO:0000313" key="4">
    <source>
        <dbReference type="Proteomes" id="UP001139648"/>
    </source>
</evidence>
<evidence type="ECO:0000313" key="3">
    <source>
        <dbReference type="EMBL" id="MCP2365485.1"/>
    </source>
</evidence>
<organism evidence="3 4">
    <name type="scientific">Nonomuraea thailandensis</name>
    <dbReference type="NCBI Taxonomy" id="1188745"/>
    <lineage>
        <taxon>Bacteria</taxon>
        <taxon>Bacillati</taxon>
        <taxon>Actinomycetota</taxon>
        <taxon>Actinomycetes</taxon>
        <taxon>Streptosporangiales</taxon>
        <taxon>Streptosporangiaceae</taxon>
        <taxon>Nonomuraea</taxon>
    </lineage>
</organism>
<feature type="region of interest" description="Disordered" evidence="1">
    <location>
        <begin position="217"/>
        <end position="252"/>
    </location>
</feature>
<name>A0A9X2KA67_9ACTN</name>
<sequence>MSTNTEAVNTEAVAVVETRLIHAFHRRATTLLCEAADRRSVPLAALAELREFLVRNLRHHHETEDHLLWPMIAAVAPEVAARFGGLSEEHDALDVALDALADMPIGEDGDRPAFQRAAEAVRFLVHRHLEHEEPLLFPALRAHVSPEEWTAFSREVVATSPTEAAHLIVGFLDQVGTPEEVALVLAGLPEPAQQFVPVMRAQAHAALAVLEGTAGTASTADTSSTIGTASTVGTGSTANTAGAASAAGAVEG</sequence>